<dbReference type="EMBL" id="JAVFHQ010000033">
    <property type="protein sequence ID" value="KAK4543322.1"/>
    <property type="molecule type" value="Genomic_DNA"/>
</dbReference>
<keyword evidence="3" id="KW-1185">Reference proteome</keyword>
<feature type="chain" id="PRO_5043653622" evidence="1">
    <location>
        <begin position="19"/>
        <end position="162"/>
    </location>
</feature>
<keyword evidence="1" id="KW-0732">Signal</keyword>
<accession>A0AAV9JDS7</accession>
<reference evidence="2 3" key="1">
    <citation type="submission" date="2021-11" db="EMBL/GenBank/DDBJ databases">
        <title>Black yeast isolated from Biological Soil Crust.</title>
        <authorList>
            <person name="Kurbessoian T."/>
        </authorList>
    </citation>
    <scope>NUCLEOTIDE SEQUENCE [LARGE SCALE GENOMIC DNA]</scope>
    <source>
        <strain evidence="2 3">CCFEE 5522</strain>
    </source>
</reference>
<organism evidence="2 3">
    <name type="scientific">Oleoguttula mirabilis</name>
    <dbReference type="NCBI Taxonomy" id="1507867"/>
    <lineage>
        <taxon>Eukaryota</taxon>
        <taxon>Fungi</taxon>
        <taxon>Dikarya</taxon>
        <taxon>Ascomycota</taxon>
        <taxon>Pezizomycotina</taxon>
        <taxon>Dothideomycetes</taxon>
        <taxon>Dothideomycetidae</taxon>
        <taxon>Mycosphaerellales</taxon>
        <taxon>Teratosphaeriaceae</taxon>
        <taxon>Oleoguttula</taxon>
    </lineage>
</organism>
<dbReference type="AlphaFoldDB" id="A0AAV9JDS7"/>
<evidence type="ECO:0000313" key="2">
    <source>
        <dbReference type="EMBL" id="KAK4543322.1"/>
    </source>
</evidence>
<comment type="caution">
    <text evidence="2">The sequence shown here is derived from an EMBL/GenBank/DDBJ whole genome shotgun (WGS) entry which is preliminary data.</text>
</comment>
<protein>
    <submittedName>
        <fullName evidence="2">Uncharacterized protein</fullName>
    </submittedName>
</protein>
<evidence type="ECO:0000256" key="1">
    <source>
        <dbReference type="SAM" id="SignalP"/>
    </source>
</evidence>
<gene>
    <name evidence="2" type="ORF">LTR36_005681</name>
</gene>
<sequence length="162" mass="17902">MHLLAFTLLTSLTIFASADFLMSNTSICIEAFPLSNWYKGPVVITGTSNVTDFICAKLKHAEDYSYITNGTAGPHGDSVLRSDNVCGNGILKFVSYYDADNGGNATYYADATHVADCKQVEQSEFVSALWAVAWNSVFYEHVQLHKHDRLHLNGRRPPATIH</sequence>
<name>A0AAV9JDS7_9PEZI</name>
<feature type="signal peptide" evidence="1">
    <location>
        <begin position="1"/>
        <end position="18"/>
    </location>
</feature>
<evidence type="ECO:0000313" key="3">
    <source>
        <dbReference type="Proteomes" id="UP001324427"/>
    </source>
</evidence>
<dbReference type="Proteomes" id="UP001324427">
    <property type="component" value="Unassembled WGS sequence"/>
</dbReference>
<proteinExistence type="predicted"/>